<evidence type="ECO:0000259" key="1">
    <source>
        <dbReference type="Pfam" id="PF18593"/>
    </source>
</evidence>
<feature type="domain" description="CdiI immunity protein" evidence="1">
    <location>
        <begin position="9"/>
        <end position="95"/>
    </location>
</feature>
<dbReference type="RefSeq" id="WP_039328505.1">
    <property type="nucleotide sequence ID" value="NZ_JTJJ01000016.1"/>
</dbReference>
<dbReference type="Pfam" id="PF18593">
    <property type="entry name" value="CdiI_2"/>
    <property type="match status" value="1"/>
</dbReference>
<organism evidence="2 3">
    <name type="scientific">Pantoea rodasii</name>
    <dbReference type="NCBI Taxonomy" id="1076549"/>
    <lineage>
        <taxon>Bacteria</taxon>
        <taxon>Pseudomonadati</taxon>
        <taxon>Pseudomonadota</taxon>
        <taxon>Gammaproteobacteria</taxon>
        <taxon>Enterobacterales</taxon>
        <taxon>Erwiniaceae</taxon>
        <taxon>Pantoea</taxon>
    </lineage>
</organism>
<evidence type="ECO:0000313" key="3">
    <source>
        <dbReference type="Proteomes" id="UP000030853"/>
    </source>
</evidence>
<proteinExistence type="predicted"/>
<reference evidence="2 3" key="1">
    <citation type="submission" date="2014-11" db="EMBL/GenBank/DDBJ databases">
        <title>Genome sequencing of Pantoea rodasii ND03.</title>
        <authorList>
            <person name="Muhamad Yunos N.Y."/>
            <person name="Chan K.-G."/>
        </authorList>
    </citation>
    <scope>NUCLEOTIDE SEQUENCE [LARGE SCALE GENOMIC DNA]</scope>
    <source>
        <strain evidence="2 3">ND03</strain>
    </source>
</reference>
<protein>
    <recommendedName>
        <fullName evidence="1">CdiI immunity protein domain-containing protein</fullName>
    </recommendedName>
</protein>
<gene>
    <name evidence="2" type="ORF">QU24_03585</name>
</gene>
<comment type="caution">
    <text evidence="2">The sequence shown here is derived from an EMBL/GenBank/DDBJ whole genome shotgun (WGS) entry which is preliminary data.</text>
</comment>
<dbReference type="Proteomes" id="UP000030853">
    <property type="component" value="Unassembled WGS sequence"/>
</dbReference>
<name>A0A0B1RCK3_9GAMM</name>
<dbReference type="AlphaFoldDB" id="A0A0B1RCK3"/>
<evidence type="ECO:0000313" key="2">
    <source>
        <dbReference type="EMBL" id="KHJ69391.1"/>
    </source>
</evidence>
<dbReference type="EMBL" id="JTJJ01000016">
    <property type="protein sequence ID" value="KHJ69391.1"/>
    <property type="molecule type" value="Genomic_DNA"/>
</dbReference>
<sequence>MDTDMTKSCEMDTLVVAYFGQDCDLIDPDCNFNNLLNDYLSTAPVFNLRMLLANIQEFEQESDSLQIFSERYKYDFAPDRWDMTAVEWLSVVKKRVVDHLHNNGHSSELSAF</sequence>
<dbReference type="InterPro" id="IPR041129">
    <property type="entry name" value="CdiI_2"/>
</dbReference>
<accession>A0A0B1RCK3</accession>